<dbReference type="InterPro" id="IPR052287">
    <property type="entry name" value="NHEJ_factor"/>
</dbReference>
<evidence type="ECO:0000256" key="2">
    <source>
        <dbReference type="ARBA" id="ARBA00022763"/>
    </source>
</evidence>
<evidence type="ECO:0000256" key="4">
    <source>
        <dbReference type="ARBA" id="ARBA00023204"/>
    </source>
</evidence>
<keyword evidence="11" id="KW-1185">Reference proteome</keyword>
<feature type="domain" description="XLF-like N-terminal" evidence="9">
    <location>
        <begin position="9"/>
        <end position="102"/>
    </location>
</feature>
<dbReference type="PANTHER" id="PTHR32235">
    <property type="entry name" value="NON-HOMOLOGOUS END-JOINING FACTOR 1"/>
    <property type="match status" value="1"/>
</dbReference>
<sequence>MSKSNRNTMWKEFPHSNFFIKFAKNEFLEIYVTNFISIWSKYLSQEEFLECVKRCNKILEGIEEAELLAEAESMLVSVDTLTKVTVKESAISCGSLDLHLGKVAESGYPINLLLCLTEGTKEMFFQNVTYPLWQSTQDLLASQRELRHLLVEKNKEIKEYKQEGGKILKCFKTDTFNEEAHLNLHKKYVENFAFTASENIDNLYMNTKKECWSIVKREELSSKNIAAAATSVIVKSEVETEISIGIKMEPEVSSQEVKPIIKPDSSLDNSQESQQNKPNHEMQDMSIKSEHRNTEPRSKRKKILNL</sequence>
<evidence type="ECO:0000259" key="9">
    <source>
        <dbReference type="Pfam" id="PF09302"/>
    </source>
</evidence>
<keyword evidence="2" id="KW-0227">DNA damage</keyword>
<evidence type="ECO:0000256" key="5">
    <source>
        <dbReference type="ARBA" id="ARBA00023242"/>
    </source>
</evidence>
<dbReference type="GO" id="GO:0032807">
    <property type="term" value="C:DNA ligase IV complex"/>
    <property type="evidence" value="ECO:0007669"/>
    <property type="project" value="TreeGrafter"/>
</dbReference>
<feature type="compositionally biased region" description="Polar residues" evidence="8">
    <location>
        <begin position="266"/>
        <end position="277"/>
    </location>
</feature>
<evidence type="ECO:0000256" key="7">
    <source>
        <dbReference type="ARBA" id="ARBA00044529"/>
    </source>
</evidence>
<evidence type="ECO:0000256" key="8">
    <source>
        <dbReference type="SAM" id="MobiDB-lite"/>
    </source>
</evidence>
<evidence type="ECO:0000256" key="3">
    <source>
        <dbReference type="ARBA" id="ARBA00023125"/>
    </source>
</evidence>
<dbReference type="PANTHER" id="PTHR32235:SF1">
    <property type="entry name" value="NON-HOMOLOGOUS END-JOINING FACTOR 1"/>
    <property type="match status" value="1"/>
</dbReference>
<comment type="subcellular location">
    <subcellularLocation>
        <location evidence="1">Nucleus</location>
    </subcellularLocation>
</comment>
<gene>
    <name evidence="10" type="ORF">PLXY2_LOCUS12601</name>
</gene>
<evidence type="ECO:0000313" key="10">
    <source>
        <dbReference type="EMBL" id="CAG9134402.1"/>
    </source>
</evidence>
<dbReference type="Gene3D" id="1.10.287.450">
    <property type="entry name" value="Helix hairpin bin"/>
    <property type="match status" value="1"/>
</dbReference>
<evidence type="ECO:0000256" key="1">
    <source>
        <dbReference type="ARBA" id="ARBA00004123"/>
    </source>
</evidence>
<dbReference type="GO" id="GO:0045027">
    <property type="term" value="F:DNA end binding"/>
    <property type="evidence" value="ECO:0007669"/>
    <property type="project" value="TreeGrafter"/>
</dbReference>
<keyword evidence="4" id="KW-0234">DNA repair</keyword>
<dbReference type="AlphaFoldDB" id="A0A8S4G604"/>
<dbReference type="Gene3D" id="2.170.210.10">
    <property type="entry name" value="DNA double-strand break repair and VJ recombination XRCC4, N-terminal"/>
    <property type="match status" value="1"/>
</dbReference>
<organism evidence="10 11">
    <name type="scientific">Plutella xylostella</name>
    <name type="common">Diamondback moth</name>
    <name type="synonym">Plutella maculipennis</name>
    <dbReference type="NCBI Taxonomy" id="51655"/>
    <lineage>
        <taxon>Eukaryota</taxon>
        <taxon>Metazoa</taxon>
        <taxon>Ecdysozoa</taxon>
        <taxon>Arthropoda</taxon>
        <taxon>Hexapoda</taxon>
        <taxon>Insecta</taxon>
        <taxon>Pterygota</taxon>
        <taxon>Neoptera</taxon>
        <taxon>Endopterygota</taxon>
        <taxon>Lepidoptera</taxon>
        <taxon>Glossata</taxon>
        <taxon>Ditrysia</taxon>
        <taxon>Yponomeutoidea</taxon>
        <taxon>Plutellidae</taxon>
        <taxon>Plutella</taxon>
    </lineage>
</organism>
<accession>A0A8S4G604</accession>
<comment type="caution">
    <text evidence="10">The sequence shown here is derived from an EMBL/GenBank/DDBJ whole genome shotgun (WGS) entry which is preliminary data.</text>
</comment>
<dbReference type="GO" id="GO:0006303">
    <property type="term" value="P:double-strand break repair via nonhomologous end joining"/>
    <property type="evidence" value="ECO:0007669"/>
    <property type="project" value="TreeGrafter"/>
</dbReference>
<evidence type="ECO:0000313" key="11">
    <source>
        <dbReference type="Proteomes" id="UP000653454"/>
    </source>
</evidence>
<dbReference type="Pfam" id="PF09302">
    <property type="entry name" value="XLF"/>
    <property type="match status" value="1"/>
</dbReference>
<keyword evidence="3" id="KW-0238">DNA-binding</keyword>
<feature type="compositionally biased region" description="Basic and acidic residues" evidence="8">
    <location>
        <begin position="278"/>
        <end position="297"/>
    </location>
</feature>
<dbReference type="Proteomes" id="UP000653454">
    <property type="component" value="Unassembled WGS sequence"/>
</dbReference>
<protein>
    <recommendedName>
        <fullName evidence="7">Non-homologous end-joining factor 1</fullName>
    </recommendedName>
</protein>
<reference evidence="10" key="1">
    <citation type="submission" date="2020-11" db="EMBL/GenBank/DDBJ databases">
        <authorList>
            <person name="Whiteford S."/>
        </authorList>
    </citation>
    <scope>NUCLEOTIDE SEQUENCE</scope>
</reference>
<feature type="region of interest" description="Disordered" evidence="8">
    <location>
        <begin position="253"/>
        <end position="306"/>
    </location>
</feature>
<dbReference type="InterPro" id="IPR038051">
    <property type="entry name" value="XRCC4-like_N_sf"/>
</dbReference>
<dbReference type="EMBL" id="CAJHNJ030000077">
    <property type="protein sequence ID" value="CAG9134402.1"/>
    <property type="molecule type" value="Genomic_DNA"/>
</dbReference>
<comment type="similarity">
    <text evidence="6">Belongs to the XRCC4-XLF family. XLF subfamily.</text>
</comment>
<proteinExistence type="inferred from homology"/>
<name>A0A8S4G604_PLUXY</name>
<dbReference type="CDD" id="cd22285">
    <property type="entry name" value="HD_XLF_N"/>
    <property type="match status" value="1"/>
</dbReference>
<dbReference type="InterPro" id="IPR015381">
    <property type="entry name" value="XLF-like_N"/>
</dbReference>
<keyword evidence="5" id="KW-0539">Nucleus</keyword>
<evidence type="ECO:0000256" key="6">
    <source>
        <dbReference type="ARBA" id="ARBA00025747"/>
    </source>
</evidence>